<dbReference type="EMBL" id="RXIC02000019">
    <property type="protein sequence ID" value="KAB1225780.1"/>
    <property type="molecule type" value="Genomic_DNA"/>
</dbReference>
<dbReference type="PROSITE" id="PS50102">
    <property type="entry name" value="RRM"/>
    <property type="match status" value="1"/>
</dbReference>
<dbReference type="InterPro" id="IPR050441">
    <property type="entry name" value="RBM"/>
</dbReference>
<proteinExistence type="predicted"/>
<dbReference type="SMART" id="SM00360">
    <property type="entry name" value="RRM"/>
    <property type="match status" value="1"/>
</dbReference>
<evidence type="ECO:0000259" key="2">
    <source>
        <dbReference type="PROSITE" id="PS50102"/>
    </source>
</evidence>
<protein>
    <submittedName>
        <fullName evidence="3">Putative RNA-binding protein C25G10.01</fullName>
    </submittedName>
</protein>
<organism evidence="3 4">
    <name type="scientific">Morella rubra</name>
    <name type="common">Chinese bayberry</name>
    <dbReference type="NCBI Taxonomy" id="262757"/>
    <lineage>
        <taxon>Eukaryota</taxon>
        <taxon>Viridiplantae</taxon>
        <taxon>Streptophyta</taxon>
        <taxon>Embryophyta</taxon>
        <taxon>Tracheophyta</taxon>
        <taxon>Spermatophyta</taxon>
        <taxon>Magnoliopsida</taxon>
        <taxon>eudicotyledons</taxon>
        <taxon>Gunneridae</taxon>
        <taxon>Pentapetalae</taxon>
        <taxon>rosids</taxon>
        <taxon>fabids</taxon>
        <taxon>Fagales</taxon>
        <taxon>Myricaceae</taxon>
        <taxon>Morella</taxon>
    </lineage>
</organism>
<keyword evidence="1" id="KW-0694">RNA-binding</keyword>
<dbReference type="InterPro" id="IPR035979">
    <property type="entry name" value="RBD_domain_sf"/>
</dbReference>
<gene>
    <name evidence="3" type="ORF">CJ030_MR1G005303</name>
</gene>
<dbReference type="InterPro" id="IPR000504">
    <property type="entry name" value="RRM_dom"/>
</dbReference>
<evidence type="ECO:0000313" key="4">
    <source>
        <dbReference type="Proteomes" id="UP000516437"/>
    </source>
</evidence>
<dbReference type="OrthoDB" id="6159137at2759"/>
<dbReference type="Pfam" id="PF00076">
    <property type="entry name" value="RRM_1"/>
    <property type="match status" value="1"/>
</dbReference>
<accession>A0A6A1WSL3</accession>
<dbReference type="SUPFAM" id="SSF54928">
    <property type="entry name" value="RNA-binding domain, RBD"/>
    <property type="match status" value="1"/>
</dbReference>
<comment type="caution">
    <text evidence="3">The sequence shown here is derived from an EMBL/GenBank/DDBJ whole genome shotgun (WGS) entry which is preliminary data.</text>
</comment>
<sequence length="480" mass="51427">MSNSRRSRYSCSPSRYRRYSVSVSRSRSKSRSPSCDVENPGNNLYVTGLSLRVTRRELEKHFASEGKVVDVHLVVDPWTRESRGFGFVTMETVKEAVRCIKYLNHSVLEGRVITVEKARRRRGRTPTPGRYLGLRAIHGKNFLCATELQATLLTLLGDLQATLLGDLPAILLIKGAAVDHHLIHLSAVGVGHTPLITTGGGHPPLTTGDAVHTIGNTGHTLGLPPHIAGHQSAGAIGHTLPMVPGISLQMSDTIEGTATVLSLKVCHRGQGGATLEVSHPGQGGALGGATLEVAHPGRGGALGGATHAAYPLGQGAPGGITLVAFPLYQGALGGASHPGMYTLRATLGVQVKVVAQPQDRFQGLLVLGQNKSEKRTAYPSNWRRGRCPPPLTSMNFTNVPRNEVAGWNEFELLRKLGYAAFRDVPDFFGILSNCPVTAKFPTSSSAQYRHVQPPFPIPGSKDKLYDINYKLSVSPVPDLN</sequence>
<dbReference type="Gene3D" id="3.30.70.330">
    <property type="match status" value="1"/>
</dbReference>
<name>A0A6A1WSL3_9ROSI</name>
<keyword evidence="4" id="KW-1185">Reference proteome</keyword>
<dbReference type="PANTHER" id="PTHR48034">
    <property type="entry name" value="TRANSFORMER-2 SEX-DETERMINING PROTEIN-RELATED"/>
    <property type="match status" value="1"/>
</dbReference>
<reference evidence="3 4" key="1">
    <citation type="journal article" date="2019" name="Plant Biotechnol. J.">
        <title>The red bayberry genome and genetic basis of sex determination.</title>
        <authorList>
            <person name="Jia H.M."/>
            <person name="Jia H.J."/>
            <person name="Cai Q.L."/>
            <person name="Wang Y."/>
            <person name="Zhao H.B."/>
            <person name="Yang W.F."/>
            <person name="Wang G.Y."/>
            <person name="Li Y.H."/>
            <person name="Zhan D.L."/>
            <person name="Shen Y.T."/>
            <person name="Niu Q.F."/>
            <person name="Chang L."/>
            <person name="Qiu J."/>
            <person name="Zhao L."/>
            <person name="Xie H.B."/>
            <person name="Fu W.Y."/>
            <person name="Jin J."/>
            <person name="Li X.W."/>
            <person name="Jiao Y."/>
            <person name="Zhou C.C."/>
            <person name="Tu T."/>
            <person name="Chai C.Y."/>
            <person name="Gao J.L."/>
            <person name="Fan L.J."/>
            <person name="van de Weg E."/>
            <person name="Wang J.Y."/>
            <person name="Gao Z.S."/>
        </authorList>
    </citation>
    <scope>NUCLEOTIDE SEQUENCE [LARGE SCALE GENOMIC DNA]</scope>
    <source>
        <tissue evidence="3">Leaves</tissue>
    </source>
</reference>
<dbReference type="InterPro" id="IPR012677">
    <property type="entry name" value="Nucleotide-bd_a/b_plait_sf"/>
</dbReference>
<evidence type="ECO:0000256" key="1">
    <source>
        <dbReference type="PROSITE-ProRule" id="PRU00176"/>
    </source>
</evidence>
<evidence type="ECO:0000313" key="3">
    <source>
        <dbReference type="EMBL" id="KAB1225780.1"/>
    </source>
</evidence>
<dbReference type="GO" id="GO:0003723">
    <property type="term" value="F:RNA binding"/>
    <property type="evidence" value="ECO:0007669"/>
    <property type="project" value="UniProtKB-UniRule"/>
</dbReference>
<dbReference type="Proteomes" id="UP000516437">
    <property type="component" value="Chromosome 1"/>
</dbReference>
<dbReference type="AlphaFoldDB" id="A0A6A1WSL3"/>
<feature type="domain" description="RRM" evidence="2">
    <location>
        <begin position="42"/>
        <end position="120"/>
    </location>
</feature>